<dbReference type="RefSeq" id="WP_078830919.1">
    <property type="nucleotide sequence ID" value="NZ_FUWH01000003.1"/>
</dbReference>
<dbReference type="InterPro" id="IPR005135">
    <property type="entry name" value="Endo/exonuclease/phosphatase"/>
</dbReference>
<gene>
    <name evidence="11" type="ORF">SAMN04488132_103455</name>
</gene>
<evidence type="ECO:0000256" key="7">
    <source>
        <dbReference type="ARBA" id="ARBA00022842"/>
    </source>
</evidence>
<comment type="cofactor">
    <cofactor evidence="2">
        <name>Mg(2+)</name>
        <dbReference type="ChEBI" id="CHEBI:18420"/>
    </cofactor>
</comment>
<dbReference type="PANTHER" id="PTHR15822:SF4">
    <property type="entry name" value="TYROSYL-DNA PHOSPHODIESTERASE 2"/>
    <property type="match status" value="1"/>
</dbReference>
<keyword evidence="9" id="KW-1133">Transmembrane helix</keyword>
<dbReference type="PANTHER" id="PTHR15822">
    <property type="entry name" value="TRAF AND TNF RECEPTOR-ASSOCIATED PROTEIN"/>
    <property type="match status" value="1"/>
</dbReference>
<keyword evidence="5" id="KW-0227">DNA damage</keyword>
<evidence type="ECO:0000256" key="1">
    <source>
        <dbReference type="ARBA" id="ARBA00001936"/>
    </source>
</evidence>
<keyword evidence="12" id="KW-1185">Reference proteome</keyword>
<keyword evidence="9" id="KW-0472">Membrane</keyword>
<evidence type="ECO:0000256" key="8">
    <source>
        <dbReference type="ARBA" id="ARBA00023204"/>
    </source>
</evidence>
<dbReference type="CDD" id="cd09084">
    <property type="entry name" value="EEP-2"/>
    <property type="match status" value="1"/>
</dbReference>
<sequence length="371" mass="42532">MAKNFIRRAAKGILILLNVAVVLLFLVACLSPYVNPANWWMNGFTGLIVPYLILALIFFIIIWLIIKPRIAILPFLTLCIGWQQVNVVFAWHPGPSINKRKKDNTLRIVDWNVQSFNGLSRNREVKKHIREEAAQSIMKLEPDVICLQEFNHSDKTDGSGDNLALFKRNYPYHYFPGDYKRAESGYRSGCVIFSKYPIADTGRIRYPVAESLIYADIVKGADTIRIFTTHLQSFKFGKSDYANMDKIRDQDPETLAASKSIFRKMKLAFSRRGIQATMVREALDKSPYPALICGDFNDVPNSFTYFHIKGDWQDAFLKKGFAVGRTFIALAPTLRIDYILPDPRFEVKQFDMVDEDLSDHIMLVSDLLLKK</sequence>
<proteinExistence type="predicted"/>
<evidence type="ECO:0000256" key="3">
    <source>
        <dbReference type="ARBA" id="ARBA00022722"/>
    </source>
</evidence>
<evidence type="ECO:0000259" key="10">
    <source>
        <dbReference type="Pfam" id="PF03372"/>
    </source>
</evidence>
<keyword evidence="4" id="KW-0479">Metal-binding</keyword>
<keyword evidence="7" id="KW-0460">Magnesium</keyword>
<keyword evidence="9" id="KW-0812">Transmembrane</keyword>
<evidence type="ECO:0000313" key="12">
    <source>
        <dbReference type="Proteomes" id="UP000190888"/>
    </source>
</evidence>
<dbReference type="SUPFAM" id="SSF56219">
    <property type="entry name" value="DNase I-like"/>
    <property type="match status" value="1"/>
</dbReference>
<keyword evidence="11" id="KW-0269">Exonuclease</keyword>
<keyword evidence="11" id="KW-0255">Endonuclease</keyword>
<evidence type="ECO:0000256" key="4">
    <source>
        <dbReference type="ARBA" id="ARBA00022723"/>
    </source>
</evidence>
<dbReference type="Pfam" id="PF03372">
    <property type="entry name" value="Exo_endo_phos"/>
    <property type="match status" value="1"/>
</dbReference>
<keyword evidence="6 11" id="KW-0378">Hydrolase</keyword>
<name>A0A1T4MMG8_9BACT</name>
<organism evidence="11 12">
    <name type="scientific">Sediminibacterium ginsengisoli</name>
    <dbReference type="NCBI Taxonomy" id="413434"/>
    <lineage>
        <taxon>Bacteria</taxon>
        <taxon>Pseudomonadati</taxon>
        <taxon>Bacteroidota</taxon>
        <taxon>Chitinophagia</taxon>
        <taxon>Chitinophagales</taxon>
        <taxon>Chitinophagaceae</taxon>
        <taxon>Sediminibacterium</taxon>
    </lineage>
</organism>
<dbReference type="InterPro" id="IPR051547">
    <property type="entry name" value="TDP2-like"/>
</dbReference>
<dbReference type="STRING" id="413434.SAMN04488132_103455"/>
<dbReference type="EMBL" id="FUWH01000003">
    <property type="protein sequence ID" value="SJZ68061.1"/>
    <property type="molecule type" value="Genomic_DNA"/>
</dbReference>
<dbReference type="OrthoDB" id="635146at2"/>
<accession>A0A1T4MMG8</accession>
<feature type="transmembrane region" description="Helical" evidence="9">
    <location>
        <begin position="72"/>
        <end position="92"/>
    </location>
</feature>
<comment type="cofactor">
    <cofactor evidence="1">
        <name>Mn(2+)</name>
        <dbReference type="ChEBI" id="CHEBI:29035"/>
    </cofactor>
</comment>
<evidence type="ECO:0000256" key="6">
    <source>
        <dbReference type="ARBA" id="ARBA00022801"/>
    </source>
</evidence>
<reference evidence="11 12" key="1">
    <citation type="submission" date="2017-02" db="EMBL/GenBank/DDBJ databases">
        <authorList>
            <person name="Peterson S.W."/>
        </authorList>
    </citation>
    <scope>NUCLEOTIDE SEQUENCE [LARGE SCALE GENOMIC DNA]</scope>
    <source>
        <strain evidence="11 12">DSM 22335</strain>
    </source>
</reference>
<evidence type="ECO:0000256" key="2">
    <source>
        <dbReference type="ARBA" id="ARBA00001946"/>
    </source>
</evidence>
<feature type="transmembrane region" description="Helical" evidence="9">
    <location>
        <begin position="39"/>
        <end position="65"/>
    </location>
</feature>
<dbReference type="GO" id="GO:0006281">
    <property type="term" value="P:DNA repair"/>
    <property type="evidence" value="ECO:0007669"/>
    <property type="project" value="UniProtKB-KW"/>
</dbReference>
<evidence type="ECO:0000256" key="5">
    <source>
        <dbReference type="ARBA" id="ARBA00022763"/>
    </source>
</evidence>
<keyword evidence="8" id="KW-0234">DNA repair</keyword>
<protein>
    <submittedName>
        <fullName evidence="11">Metal-dependent hydrolase, endonuclease/exonuclease/phosphatase family</fullName>
    </submittedName>
</protein>
<dbReference type="InterPro" id="IPR036691">
    <property type="entry name" value="Endo/exonu/phosph_ase_sf"/>
</dbReference>
<feature type="transmembrane region" description="Helical" evidence="9">
    <location>
        <begin position="12"/>
        <end position="33"/>
    </location>
</feature>
<dbReference type="Gene3D" id="3.60.10.10">
    <property type="entry name" value="Endonuclease/exonuclease/phosphatase"/>
    <property type="match status" value="1"/>
</dbReference>
<dbReference type="GO" id="GO:0004519">
    <property type="term" value="F:endonuclease activity"/>
    <property type="evidence" value="ECO:0007669"/>
    <property type="project" value="UniProtKB-KW"/>
</dbReference>
<dbReference type="AlphaFoldDB" id="A0A1T4MMG8"/>
<keyword evidence="3" id="KW-0540">Nuclease</keyword>
<evidence type="ECO:0000313" key="11">
    <source>
        <dbReference type="EMBL" id="SJZ68061.1"/>
    </source>
</evidence>
<feature type="domain" description="Endonuclease/exonuclease/phosphatase" evidence="10">
    <location>
        <begin position="111"/>
        <end position="360"/>
    </location>
</feature>
<dbReference type="Proteomes" id="UP000190888">
    <property type="component" value="Unassembled WGS sequence"/>
</dbReference>
<dbReference type="PROSITE" id="PS51257">
    <property type="entry name" value="PROKAR_LIPOPROTEIN"/>
    <property type="match status" value="1"/>
</dbReference>
<dbReference type="GO" id="GO:0046872">
    <property type="term" value="F:metal ion binding"/>
    <property type="evidence" value="ECO:0007669"/>
    <property type="project" value="UniProtKB-KW"/>
</dbReference>
<evidence type="ECO:0000256" key="9">
    <source>
        <dbReference type="SAM" id="Phobius"/>
    </source>
</evidence>
<dbReference type="GO" id="GO:0004527">
    <property type="term" value="F:exonuclease activity"/>
    <property type="evidence" value="ECO:0007669"/>
    <property type="project" value="UniProtKB-KW"/>
</dbReference>